<keyword evidence="4" id="KW-1185">Reference proteome</keyword>
<evidence type="ECO:0000259" key="2">
    <source>
        <dbReference type="Pfam" id="PF02517"/>
    </source>
</evidence>
<feature type="transmembrane region" description="Helical" evidence="1">
    <location>
        <begin position="298"/>
        <end position="316"/>
    </location>
</feature>
<accession>A0A8J6J892</accession>
<feature type="transmembrane region" description="Helical" evidence="1">
    <location>
        <begin position="27"/>
        <end position="49"/>
    </location>
</feature>
<organism evidence="3 4">
    <name type="scientific">Lawsonibacter hominis</name>
    <dbReference type="NCBI Taxonomy" id="2763053"/>
    <lineage>
        <taxon>Bacteria</taxon>
        <taxon>Bacillati</taxon>
        <taxon>Bacillota</taxon>
        <taxon>Clostridia</taxon>
        <taxon>Eubacteriales</taxon>
        <taxon>Oscillospiraceae</taxon>
        <taxon>Lawsonibacter</taxon>
    </lineage>
</organism>
<dbReference type="InterPro" id="IPR052710">
    <property type="entry name" value="CAAX_protease"/>
</dbReference>
<feature type="transmembrane region" description="Helical" evidence="1">
    <location>
        <begin position="201"/>
        <end position="218"/>
    </location>
</feature>
<dbReference type="AlphaFoldDB" id="A0A8J6J892"/>
<feature type="transmembrane region" description="Helical" evidence="1">
    <location>
        <begin position="148"/>
        <end position="166"/>
    </location>
</feature>
<keyword evidence="1" id="KW-0812">Transmembrane</keyword>
<keyword evidence="1" id="KW-0472">Membrane</keyword>
<feature type="transmembrane region" description="Helical" evidence="1">
    <location>
        <begin position="104"/>
        <end position="128"/>
    </location>
</feature>
<dbReference type="GO" id="GO:0004175">
    <property type="term" value="F:endopeptidase activity"/>
    <property type="evidence" value="ECO:0007669"/>
    <property type="project" value="UniProtKB-ARBA"/>
</dbReference>
<dbReference type="GO" id="GO:0008237">
    <property type="term" value="F:metallopeptidase activity"/>
    <property type="evidence" value="ECO:0007669"/>
    <property type="project" value="UniProtKB-KW"/>
</dbReference>
<dbReference type="InterPro" id="IPR003675">
    <property type="entry name" value="Rce1/LyrA-like_dom"/>
</dbReference>
<keyword evidence="1" id="KW-1133">Transmembrane helix</keyword>
<evidence type="ECO:0000313" key="4">
    <source>
        <dbReference type="Proteomes" id="UP000661435"/>
    </source>
</evidence>
<dbReference type="EMBL" id="JACOPP010000021">
    <property type="protein sequence ID" value="MBC5734636.1"/>
    <property type="molecule type" value="Genomic_DNA"/>
</dbReference>
<dbReference type="RefSeq" id="WP_186908463.1">
    <property type="nucleotide sequence ID" value="NZ_JACOPP010000021.1"/>
</dbReference>
<dbReference type="PANTHER" id="PTHR36435:SF1">
    <property type="entry name" value="CAAX AMINO TERMINAL PROTEASE FAMILY PROTEIN"/>
    <property type="match status" value="1"/>
</dbReference>
<evidence type="ECO:0000313" key="3">
    <source>
        <dbReference type="EMBL" id="MBC5734636.1"/>
    </source>
</evidence>
<proteinExistence type="predicted"/>
<dbReference type="Proteomes" id="UP000661435">
    <property type="component" value="Unassembled WGS sequence"/>
</dbReference>
<sequence length="317" mass="34646">MYEPWHSTRSDETARLLRGHCQHFSRLGWALFAQMLSMLLAQAGILLIVGVCAPGLTGNSLFLWLLCVLSVYGISVPVFCLVIRPAPAAPGPVRGAPLGPVRFFQTYCMSLAALYLANYATLALLWVVGQLRGAPVSNPVESIQNYPAALNLLLGCVIAPAAEELMFRRLLLDRLRPYGDRFAVFASALCFGLFHGNLNQMFYAFALGVIFAYVMLRTGRLWQTVLLHALVNAVSVALAPLLERVGAWGDAALGVFVLTAIVLGVTFFLARRRELSFAPGGSGFPEARKWRLFFENPGMICFCLLAGLLTAAYLTLE</sequence>
<keyword evidence="3" id="KW-0482">Metalloprotease</keyword>
<evidence type="ECO:0000256" key="1">
    <source>
        <dbReference type="SAM" id="Phobius"/>
    </source>
</evidence>
<feature type="domain" description="CAAX prenyl protease 2/Lysostaphin resistance protein A-like" evidence="2">
    <location>
        <begin position="149"/>
        <end position="234"/>
    </location>
</feature>
<reference evidence="3" key="1">
    <citation type="submission" date="2020-08" db="EMBL/GenBank/DDBJ databases">
        <title>Genome public.</title>
        <authorList>
            <person name="Liu C."/>
            <person name="Sun Q."/>
        </authorList>
    </citation>
    <scope>NUCLEOTIDE SEQUENCE</scope>
    <source>
        <strain evidence="3">NSJ-51</strain>
    </source>
</reference>
<dbReference type="Pfam" id="PF02517">
    <property type="entry name" value="Rce1-like"/>
    <property type="match status" value="1"/>
</dbReference>
<dbReference type="GO" id="GO:0080120">
    <property type="term" value="P:CAAX-box protein maturation"/>
    <property type="evidence" value="ECO:0007669"/>
    <property type="project" value="UniProtKB-ARBA"/>
</dbReference>
<name>A0A8J6J892_9FIRM</name>
<feature type="transmembrane region" description="Helical" evidence="1">
    <location>
        <begin position="248"/>
        <end position="270"/>
    </location>
</feature>
<gene>
    <name evidence="3" type="ORF">H8S57_13005</name>
</gene>
<comment type="caution">
    <text evidence="3">The sequence shown here is derived from an EMBL/GenBank/DDBJ whole genome shotgun (WGS) entry which is preliminary data.</text>
</comment>
<feature type="transmembrane region" description="Helical" evidence="1">
    <location>
        <begin position="61"/>
        <end position="83"/>
    </location>
</feature>
<dbReference type="PANTHER" id="PTHR36435">
    <property type="entry name" value="SLR1288 PROTEIN"/>
    <property type="match status" value="1"/>
</dbReference>
<feature type="transmembrane region" description="Helical" evidence="1">
    <location>
        <begin position="225"/>
        <end position="242"/>
    </location>
</feature>
<protein>
    <submittedName>
        <fullName evidence="3">CPBP family intramembrane metalloprotease</fullName>
    </submittedName>
</protein>
<keyword evidence="3" id="KW-0378">Hydrolase</keyword>
<keyword evidence="3" id="KW-0645">Protease</keyword>